<dbReference type="PANTHER" id="PTHR22989">
    <property type="entry name" value="UNCHARACTERIZED DUF13 C.ELEGANS"/>
    <property type="match status" value="1"/>
</dbReference>
<sequence length="95" mass="10845">MSINVDAESDSLMALLKGGSLDEFGIRVCQLQITVPIVRHFSKLTSNAQTAFQFIKLALLSERYFILKAKTIGVSQLTFYAINVEDYECRQRYFE</sequence>
<keyword evidence="2" id="KW-1185">Reference proteome</keyword>
<gene>
    <name evidence="1" type="ORF">EVEC_LOCUS12267</name>
</gene>
<evidence type="ECO:0000313" key="2">
    <source>
        <dbReference type="Proteomes" id="UP000274131"/>
    </source>
</evidence>
<dbReference type="EMBL" id="UXUI01013969">
    <property type="protein sequence ID" value="VDD97516.1"/>
    <property type="molecule type" value="Genomic_DNA"/>
</dbReference>
<organism evidence="3">
    <name type="scientific">Enterobius vermicularis</name>
    <name type="common">Human pinworm</name>
    <dbReference type="NCBI Taxonomy" id="51028"/>
    <lineage>
        <taxon>Eukaryota</taxon>
        <taxon>Metazoa</taxon>
        <taxon>Ecdysozoa</taxon>
        <taxon>Nematoda</taxon>
        <taxon>Chromadorea</taxon>
        <taxon>Rhabditida</taxon>
        <taxon>Spirurina</taxon>
        <taxon>Oxyuridomorpha</taxon>
        <taxon>Oxyuroidea</taxon>
        <taxon>Oxyuridae</taxon>
        <taxon>Enterobius</taxon>
    </lineage>
</organism>
<dbReference type="Proteomes" id="UP000274131">
    <property type="component" value="Unassembled WGS sequence"/>
</dbReference>
<dbReference type="WBParaSite" id="EVEC_0001311301-mRNA-1">
    <property type="protein sequence ID" value="EVEC_0001311301-mRNA-1"/>
    <property type="gene ID" value="EVEC_0001311301"/>
</dbReference>
<dbReference type="PANTHER" id="PTHR22989:SF3">
    <property type="entry name" value="METHYLTRANSFERASE FKBM DOMAIN-CONTAINING PROTEIN"/>
    <property type="match status" value="1"/>
</dbReference>
<evidence type="ECO:0000313" key="3">
    <source>
        <dbReference type="WBParaSite" id="EVEC_0001311301-mRNA-1"/>
    </source>
</evidence>
<reference evidence="1 2" key="2">
    <citation type="submission" date="2018-10" db="EMBL/GenBank/DDBJ databases">
        <authorList>
            <consortium name="Pathogen Informatics"/>
        </authorList>
    </citation>
    <scope>NUCLEOTIDE SEQUENCE [LARGE SCALE GENOMIC DNA]</scope>
</reference>
<protein>
    <submittedName>
        <fullName evidence="1 3">Uncharacterized protein</fullName>
    </submittedName>
</protein>
<name>A0A0N4VQ21_ENTVE</name>
<proteinExistence type="predicted"/>
<accession>A0A0N4VQ21</accession>
<reference evidence="3" key="1">
    <citation type="submission" date="2017-02" db="UniProtKB">
        <authorList>
            <consortium name="WormBaseParasite"/>
        </authorList>
    </citation>
    <scope>IDENTIFICATION</scope>
</reference>
<evidence type="ECO:0000313" key="1">
    <source>
        <dbReference type="EMBL" id="VDD97516.1"/>
    </source>
</evidence>
<dbReference type="AlphaFoldDB" id="A0A0N4VQ21"/>